<dbReference type="KEGG" id="psyt:DSAG12_00505"/>
<reference evidence="2 3" key="2">
    <citation type="journal article" date="2024" name="Int. J. Syst. Evol. Microbiol.">
        <title>Promethearchaeum syntrophicum gen. nov., sp. nov., an anaerobic, obligately syntrophic archaeon, the first isolate of the lineage 'Asgard' archaea, and proposal of the new archaeal phylum Promethearchaeota phyl. nov. and kingdom Promethearchaeati regn. nov.</title>
        <authorList>
            <person name="Imachi H."/>
            <person name="Nobu M.K."/>
            <person name="Kato S."/>
            <person name="Takaki Y."/>
            <person name="Miyazaki M."/>
            <person name="Miyata M."/>
            <person name="Ogawara M."/>
            <person name="Saito Y."/>
            <person name="Sakai S."/>
            <person name="Tahara Y.O."/>
            <person name="Takano Y."/>
            <person name="Tasumi E."/>
            <person name="Uematsu K."/>
            <person name="Yoshimura T."/>
            <person name="Itoh T."/>
            <person name="Ohkuma M."/>
            <person name="Takai K."/>
        </authorList>
    </citation>
    <scope>NUCLEOTIDE SEQUENCE [LARGE SCALE GENOMIC DNA]</scope>
    <source>
        <strain evidence="2 3">MK-D1</strain>
    </source>
</reference>
<keyword evidence="1" id="KW-1133">Transmembrane helix</keyword>
<feature type="transmembrane region" description="Helical" evidence="1">
    <location>
        <begin position="174"/>
        <end position="194"/>
    </location>
</feature>
<feature type="transmembrane region" description="Helical" evidence="1">
    <location>
        <begin position="103"/>
        <end position="126"/>
    </location>
</feature>
<feature type="transmembrane region" description="Helical" evidence="1">
    <location>
        <begin position="221"/>
        <end position="246"/>
    </location>
</feature>
<gene>
    <name evidence="2" type="ORF">DSAG12_00505</name>
</gene>
<proteinExistence type="predicted"/>
<dbReference type="Proteomes" id="UP000321408">
    <property type="component" value="Chromosome"/>
</dbReference>
<dbReference type="RefSeq" id="WP_147661635.1">
    <property type="nucleotide sequence ID" value="NZ_CP042905.2"/>
</dbReference>
<keyword evidence="1" id="KW-0472">Membrane</keyword>
<protein>
    <submittedName>
        <fullName evidence="2">Uncharacterized protein</fullName>
    </submittedName>
</protein>
<organism evidence="2 3">
    <name type="scientific">Promethearchaeum syntrophicum</name>
    <dbReference type="NCBI Taxonomy" id="2594042"/>
    <lineage>
        <taxon>Archaea</taxon>
        <taxon>Promethearchaeati</taxon>
        <taxon>Promethearchaeota</taxon>
        <taxon>Promethearchaeia</taxon>
        <taxon>Promethearchaeales</taxon>
        <taxon>Promethearchaeaceae</taxon>
        <taxon>Promethearchaeum</taxon>
    </lineage>
</organism>
<dbReference type="GeneID" id="41328506"/>
<reference evidence="2 3" key="1">
    <citation type="journal article" date="2020" name="Nature">
        <title>Isolation of an archaeon at the prokaryote-eukaryote interface.</title>
        <authorList>
            <person name="Imachi H."/>
            <person name="Nobu M.K."/>
            <person name="Nakahara N."/>
            <person name="Morono Y."/>
            <person name="Ogawara M."/>
            <person name="Takaki Y."/>
            <person name="Takano Y."/>
            <person name="Uematsu K."/>
            <person name="Ikuta T."/>
            <person name="Ito M."/>
            <person name="Matsui Y."/>
            <person name="Miyazaki M."/>
            <person name="Murata K."/>
            <person name="Saito Y."/>
            <person name="Sakai S."/>
            <person name="Song C."/>
            <person name="Tasumi E."/>
            <person name="Yamanaka Y."/>
            <person name="Yamaguchi T."/>
            <person name="Kamagata Y."/>
            <person name="Tamaki H."/>
            <person name="Takai K."/>
        </authorList>
    </citation>
    <scope>NUCLEOTIDE SEQUENCE [LARGE SCALE GENOMIC DNA]</scope>
    <source>
        <strain evidence="2 3">MK-D1</strain>
    </source>
</reference>
<sequence length="286" mass="33310">MFLYILDLSKNDFVESETLYPHDIALLIDNEEKKVYFYSGVKSKEREQKIGIDLASKIINKFKMFEFVLLDSVIPLKVQAEIDEMIIGEDTIIKIERTFPMQISIYFGIGILILSFLIPILGFSIFGWEKPEIILYSVTASQFTSYFDRLIIITWIWFGITCVQLACTIWSQKIYLVVCSLSSTIITLGLVLYMNQRNFIFEFQPGSIESSLYLIQRYEIILFWIWILLGSIGIFLSSFISVFTIFKHSEIVEKEEVDAEKIRLKSRPTILRDKPPVELKEIEPTE</sequence>
<accession>A0A5B9D6M6</accession>
<evidence type="ECO:0000313" key="2">
    <source>
        <dbReference type="EMBL" id="QEE14692.1"/>
    </source>
</evidence>
<name>A0A5B9D6M6_9ARCH</name>
<keyword evidence="1" id="KW-0812">Transmembrane</keyword>
<dbReference type="EMBL" id="CP042905">
    <property type="protein sequence ID" value="QEE14692.1"/>
    <property type="molecule type" value="Genomic_DNA"/>
</dbReference>
<evidence type="ECO:0000256" key="1">
    <source>
        <dbReference type="SAM" id="Phobius"/>
    </source>
</evidence>
<dbReference type="AlphaFoldDB" id="A0A5B9D6M6"/>
<feature type="transmembrane region" description="Helical" evidence="1">
    <location>
        <begin position="146"/>
        <end position="167"/>
    </location>
</feature>
<evidence type="ECO:0000313" key="3">
    <source>
        <dbReference type="Proteomes" id="UP000321408"/>
    </source>
</evidence>
<keyword evidence="3" id="KW-1185">Reference proteome</keyword>